<dbReference type="InterPro" id="IPR002078">
    <property type="entry name" value="Sigma_54_int"/>
</dbReference>
<keyword evidence="6" id="KW-0238">DNA-binding</keyword>
<keyword evidence="3" id="KW-0067">ATP-binding</keyword>
<dbReference type="Pfam" id="PF25601">
    <property type="entry name" value="AAA_lid_14"/>
    <property type="match status" value="1"/>
</dbReference>
<feature type="modified residue" description="4-aspartylphosphate" evidence="8">
    <location>
        <position position="52"/>
    </location>
</feature>
<dbReference type="SUPFAM" id="SSF52540">
    <property type="entry name" value="P-loop containing nucleoside triphosphate hydrolases"/>
    <property type="match status" value="1"/>
</dbReference>
<dbReference type="STRING" id="1307763.L21SP4_00266"/>
<dbReference type="SUPFAM" id="SSF52172">
    <property type="entry name" value="CheY-like"/>
    <property type="match status" value="1"/>
</dbReference>
<evidence type="ECO:0000256" key="5">
    <source>
        <dbReference type="ARBA" id="ARBA00023015"/>
    </source>
</evidence>
<evidence type="ECO:0000256" key="3">
    <source>
        <dbReference type="ARBA" id="ARBA00022840"/>
    </source>
</evidence>
<organism evidence="11 12">
    <name type="scientific">Kiritimatiella glycovorans</name>
    <dbReference type="NCBI Taxonomy" id="1307763"/>
    <lineage>
        <taxon>Bacteria</taxon>
        <taxon>Pseudomonadati</taxon>
        <taxon>Kiritimatiellota</taxon>
        <taxon>Kiritimatiellia</taxon>
        <taxon>Kiritimatiellales</taxon>
        <taxon>Kiritimatiellaceae</taxon>
        <taxon>Kiritimatiella</taxon>
    </lineage>
</organism>
<dbReference type="GO" id="GO:0043565">
    <property type="term" value="F:sequence-specific DNA binding"/>
    <property type="evidence" value="ECO:0007669"/>
    <property type="project" value="InterPro"/>
</dbReference>
<gene>
    <name evidence="11" type="ORF">L21SP4_00266</name>
</gene>
<keyword evidence="12" id="KW-1185">Reference proteome</keyword>
<dbReference type="SUPFAM" id="SSF46689">
    <property type="entry name" value="Homeodomain-like"/>
    <property type="match status" value="1"/>
</dbReference>
<evidence type="ECO:0000256" key="1">
    <source>
        <dbReference type="ARBA" id="ARBA00022553"/>
    </source>
</evidence>
<keyword evidence="4" id="KW-0902">Two-component regulatory system</keyword>
<dbReference type="Pfam" id="PF00072">
    <property type="entry name" value="Response_reg"/>
    <property type="match status" value="1"/>
</dbReference>
<proteinExistence type="predicted"/>
<feature type="domain" description="Response regulatory" evidence="10">
    <location>
        <begin position="3"/>
        <end position="117"/>
    </location>
</feature>
<dbReference type="PROSITE" id="PS50110">
    <property type="entry name" value="RESPONSE_REGULATORY"/>
    <property type="match status" value="1"/>
</dbReference>
<dbReference type="InterPro" id="IPR003593">
    <property type="entry name" value="AAA+_ATPase"/>
</dbReference>
<dbReference type="GO" id="GO:0005524">
    <property type="term" value="F:ATP binding"/>
    <property type="evidence" value="ECO:0007669"/>
    <property type="project" value="UniProtKB-KW"/>
</dbReference>
<keyword evidence="5" id="KW-0805">Transcription regulation</keyword>
<dbReference type="Pfam" id="PF00158">
    <property type="entry name" value="Sigma54_activat"/>
    <property type="match status" value="1"/>
</dbReference>
<dbReference type="CDD" id="cd00009">
    <property type="entry name" value="AAA"/>
    <property type="match status" value="1"/>
</dbReference>
<keyword evidence="2" id="KW-0547">Nucleotide-binding</keyword>
<name>A0A0G3EDR7_9BACT</name>
<evidence type="ECO:0000313" key="11">
    <source>
        <dbReference type="EMBL" id="AKJ63547.1"/>
    </source>
</evidence>
<dbReference type="InterPro" id="IPR025943">
    <property type="entry name" value="Sigma_54_int_dom_ATP-bd_2"/>
</dbReference>
<evidence type="ECO:0000256" key="8">
    <source>
        <dbReference type="PROSITE-ProRule" id="PRU00169"/>
    </source>
</evidence>
<keyword evidence="1 8" id="KW-0597">Phosphoprotein</keyword>
<dbReference type="InterPro" id="IPR002197">
    <property type="entry name" value="HTH_Fis"/>
</dbReference>
<evidence type="ECO:0000313" key="12">
    <source>
        <dbReference type="Proteomes" id="UP000035268"/>
    </source>
</evidence>
<dbReference type="PROSITE" id="PS00676">
    <property type="entry name" value="SIGMA54_INTERACT_2"/>
    <property type="match status" value="1"/>
</dbReference>
<dbReference type="Gene3D" id="1.10.8.60">
    <property type="match status" value="1"/>
</dbReference>
<dbReference type="Gene3D" id="3.40.50.2300">
    <property type="match status" value="1"/>
</dbReference>
<evidence type="ECO:0000256" key="4">
    <source>
        <dbReference type="ARBA" id="ARBA00023012"/>
    </source>
</evidence>
<dbReference type="InterPro" id="IPR058031">
    <property type="entry name" value="AAA_lid_NorR"/>
</dbReference>
<dbReference type="RefSeq" id="WP_052880968.1">
    <property type="nucleotide sequence ID" value="NZ_CP010904.1"/>
</dbReference>
<dbReference type="InterPro" id="IPR025662">
    <property type="entry name" value="Sigma_54_int_dom_ATP-bd_1"/>
</dbReference>
<dbReference type="GO" id="GO:0006355">
    <property type="term" value="P:regulation of DNA-templated transcription"/>
    <property type="evidence" value="ECO:0007669"/>
    <property type="project" value="InterPro"/>
</dbReference>
<dbReference type="FunFam" id="3.40.50.2300:FF:000018">
    <property type="entry name" value="DNA-binding transcriptional regulator NtrC"/>
    <property type="match status" value="1"/>
</dbReference>
<dbReference type="EMBL" id="CP010904">
    <property type="protein sequence ID" value="AKJ63547.1"/>
    <property type="molecule type" value="Genomic_DNA"/>
</dbReference>
<accession>A0A0G3EDR7</accession>
<protein>
    <submittedName>
        <fullName evidence="11">Fis family transcriptional regulator</fullName>
    </submittedName>
</protein>
<dbReference type="Gene3D" id="1.10.10.60">
    <property type="entry name" value="Homeodomain-like"/>
    <property type="match status" value="1"/>
</dbReference>
<dbReference type="Pfam" id="PF02954">
    <property type="entry name" value="HTH_8"/>
    <property type="match status" value="1"/>
</dbReference>
<dbReference type="OrthoDB" id="9802354at2"/>
<dbReference type="PANTHER" id="PTHR32071">
    <property type="entry name" value="TRANSCRIPTIONAL REGULATORY PROTEIN"/>
    <property type="match status" value="1"/>
</dbReference>
<evidence type="ECO:0000256" key="7">
    <source>
        <dbReference type="ARBA" id="ARBA00023163"/>
    </source>
</evidence>
<dbReference type="KEGG" id="vbl:L21SP4_00266"/>
<dbReference type="Proteomes" id="UP000035268">
    <property type="component" value="Chromosome"/>
</dbReference>
<dbReference type="InterPro" id="IPR011006">
    <property type="entry name" value="CheY-like_superfamily"/>
</dbReference>
<evidence type="ECO:0000259" key="9">
    <source>
        <dbReference type="PROSITE" id="PS50045"/>
    </source>
</evidence>
<dbReference type="PRINTS" id="PR01590">
    <property type="entry name" value="HTHFIS"/>
</dbReference>
<keyword evidence="7" id="KW-0804">Transcription</keyword>
<dbReference type="PATRIC" id="fig|1609981.3.peg.279"/>
<dbReference type="Gene3D" id="3.40.50.300">
    <property type="entry name" value="P-loop containing nucleotide triphosphate hydrolases"/>
    <property type="match status" value="1"/>
</dbReference>
<dbReference type="FunFam" id="3.40.50.300:FF:000006">
    <property type="entry name" value="DNA-binding transcriptional regulator NtrC"/>
    <property type="match status" value="1"/>
</dbReference>
<reference evidence="12" key="1">
    <citation type="submission" date="2015-02" db="EMBL/GenBank/DDBJ databases">
        <title>Description and complete genome sequence of the first cultured representative of the subdivision 5 of the Verrucomicrobia phylum.</title>
        <authorList>
            <person name="Spring S."/>
            <person name="Bunk B."/>
            <person name="Sproer C."/>
            <person name="Klenk H.-P."/>
        </authorList>
    </citation>
    <scope>NUCLEOTIDE SEQUENCE [LARGE SCALE GENOMIC DNA]</scope>
    <source>
        <strain evidence="12">L21-Fru-AB</strain>
    </source>
</reference>
<dbReference type="PROSITE" id="PS00688">
    <property type="entry name" value="SIGMA54_INTERACT_3"/>
    <property type="match status" value="1"/>
</dbReference>
<dbReference type="InterPro" id="IPR027417">
    <property type="entry name" value="P-loop_NTPase"/>
</dbReference>
<dbReference type="PROSITE" id="PS00675">
    <property type="entry name" value="SIGMA54_INTERACT_1"/>
    <property type="match status" value="1"/>
</dbReference>
<dbReference type="GO" id="GO:0000160">
    <property type="term" value="P:phosphorelay signal transduction system"/>
    <property type="evidence" value="ECO:0007669"/>
    <property type="project" value="UniProtKB-KW"/>
</dbReference>
<evidence type="ECO:0000256" key="2">
    <source>
        <dbReference type="ARBA" id="ARBA00022741"/>
    </source>
</evidence>
<dbReference type="InterPro" id="IPR001789">
    <property type="entry name" value="Sig_transdc_resp-reg_receiver"/>
</dbReference>
<dbReference type="AlphaFoldDB" id="A0A0G3EDR7"/>
<dbReference type="SMART" id="SM00448">
    <property type="entry name" value="REC"/>
    <property type="match status" value="1"/>
</dbReference>
<feature type="domain" description="Sigma-54 factor interaction" evidence="9">
    <location>
        <begin position="142"/>
        <end position="370"/>
    </location>
</feature>
<dbReference type="SMART" id="SM00382">
    <property type="entry name" value="AAA"/>
    <property type="match status" value="1"/>
</dbReference>
<sequence>MARILVVDDEPVVLNLLNKILSGEGYEVTPVDNGEAALAELQQNAYDLLVSDIRMEAIDGMEVLRRARNMSPDTGVIMLTAYGSVNSAVEAMKEGAFDYITKPFKLDELLVTVQRALEYYSVLIENKGLKNQLETKTRLTNIIAESPAMRKVCDMVERVAPTSTTVLIYGESGTGKELVARALHSHSPRANNEFMPVNCAALPENLMESEMFGHVKGAFTGASSDKTGLFEAASGGTLFLDEIGAMPLNIQSKLLRALQDKVVRKVGGTKNVEVDVRLVAASNSPLEDLIREGRFREDLYYRLSVITIEIPPLRDRPEDLLPLAKYLMRREIGPDRELPTLDHEARHILENYGWPGNVRELENAIRHALTFEKEGVITRESLPAKIVESVQQEGVESPSRAEEYKGKSLKAFLRSKEKEYLQNVIDSTGGNKEEAARALGISLATLYRKLSD</sequence>
<reference evidence="11 12" key="2">
    <citation type="journal article" date="2016" name="ISME J.">
        <title>Characterization of the first cultured representative of Verrucomicrobia subdivision 5 indicates the proposal of a novel phylum.</title>
        <authorList>
            <person name="Spring S."/>
            <person name="Bunk B."/>
            <person name="Sproer C."/>
            <person name="Schumann P."/>
            <person name="Rohde M."/>
            <person name="Tindall B.J."/>
            <person name="Klenk H.P."/>
        </authorList>
    </citation>
    <scope>NUCLEOTIDE SEQUENCE [LARGE SCALE GENOMIC DNA]</scope>
    <source>
        <strain evidence="11 12">L21-Fru-AB</strain>
    </source>
</reference>
<evidence type="ECO:0000259" key="10">
    <source>
        <dbReference type="PROSITE" id="PS50110"/>
    </source>
</evidence>
<dbReference type="PROSITE" id="PS50045">
    <property type="entry name" value="SIGMA54_INTERACT_4"/>
    <property type="match status" value="1"/>
</dbReference>
<dbReference type="InterPro" id="IPR009057">
    <property type="entry name" value="Homeodomain-like_sf"/>
</dbReference>
<dbReference type="InterPro" id="IPR025944">
    <property type="entry name" value="Sigma_54_int_dom_CS"/>
</dbReference>
<evidence type="ECO:0000256" key="6">
    <source>
        <dbReference type="ARBA" id="ARBA00023125"/>
    </source>
</evidence>